<dbReference type="HOGENOM" id="CLU_021897_0_0_5"/>
<protein>
    <submittedName>
        <fullName evidence="2">UBA/THIF-type NAD/FAD binding fold protein</fullName>
    </submittedName>
</protein>
<feature type="domain" description="THIF-type NAD/FAD binding fold" evidence="1">
    <location>
        <begin position="363"/>
        <end position="516"/>
    </location>
</feature>
<keyword evidence="2" id="KW-0614">Plasmid</keyword>
<evidence type="ECO:0000313" key="3">
    <source>
        <dbReference type="Proteomes" id="UP000009081"/>
    </source>
</evidence>
<dbReference type="Gene3D" id="3.40.50.720">
    <property type="entry name" value="NAD(P)-binding Rossmann-like Domain"/>
    <property type="match status" value="1"/>
</dbReference>
<dbReference type="InterPro" id="IPR035985">
    <property type="entry name" value="Ubiquitin-activating_enz"/>
</dbReference>
<dbReference type="Pfam" id="PF00899">
    <property type="entry name" value="ThiF"/>
    <property type="match status" value="1"/>
</dbReference>
<dbReference type="RefSeq" id="WP_012753791.1">
    <property type="nucleotide sequence ID" value="NC_012811.1"/>
</dbReference>
<dbReference type="SUPFAM" id="SSF69572">
    <property type="entry name" value="Activating enzymes of the ubiquitin-like proteins"/>
    <property type="match status" value="1"/>
</dbReference>
<dbReference type="EMBL" id="CP001511">
    <property type="protein sequence ID" value="ACS43321.1"/>
    <property type="molecule type" value="Genomic_DNA"/>
</dbReference>
<name>C5B4D9_METEA</name>
<dbReference type="InterPro" id="IPR032865">
    <property type="entry name" value="Prok-E2_A"/>
</dbReference>
<dbReference type="InterPro" id="IPR000594">
    <property type="entry name" value="ThiF_NAD_FAD-bd"/>
</dbReference>
<evidence type="ECO:0000313" key="2">
    <source>
        <dbReference type="EMBL" id="ACS43321.1"/>
    </source>
</evidence>
<gene>
    <name evidence="2" type="ordered locus">MexAM1_META2p0470</name>
</gene>
<dbReference type="OrthoDB" id="7516877at2"/>
<keyword evidence="3" id="KW-1185">Reference proteome</keyword>
<organism evidence="2 3">
    <name type="scientific">Methylorubrum extorquens (strain ATCC 14718 / DSM 1338 / JCM 2805 / NCIMB 9133 / AM1)</name>
    <name type="common">Methylobacterium extorquens</name>
    <dbReference type="NCBI Taxonomy" id="272630"/>
    <lineage>
        <taxon>Bacteria</taxon>
        <taxon>Pseudomonadati</taxon>
        <taxon>Pseudomonadota</taxon>
        <taxon>Alphaproteobacteria</taxon>
        <taxon>Hyphomicrobiales</taxon>
        <taxon>Methylobacteriaceae</taxon>
        <taxon>Methylorubrum</taxon>
    </lineage>
</organism>
<dbReference type="AlphaFoldDB" id="C5B4D9"/>
<geneLocation type="plasmid" evidence="2 3">
    <name>megaplasmid</name>
</geneLocation>
<dbReference type="Proteomes" id="UP000009081">
    <property type="component" value="Plasmid megaplasmid"/>
</dbReference>
<proteinExistence type="predicted"/>
<dbReference type="Pfam" id="PF14457">
    <property type="entry name" value="Prok-E2_A"/>
    <property type="match status" value="1"/>
</dbReference>
<evidence type="ECO:0000259" key="1">
    <source>
        <dbReference type="Pfam" id="PF00899"/>
    </source>
</evidence>
<accession>C5B4D9</accession>
<reference evidence="2 3" key="1">
    <citation type="journal article" date="2009" name="PLoS ONE">
        <title>Methylobacterium genome sequences: a reference blueprint to investigate microbial metabolism of C1 compounds from natural and industrial sources.</title>
        <authorList>
            <person name="Vuilleumier S."/>
            <person name="Chistoserdova L."/>
            <person name="Lee M.-C."/>
            <person name="Bringel F."/>
            <person name="Lajus A."/>
            <person name="Zhou Y."/>
            <person name="Gourion B."/>
            <person name="Barbe V."/>
            <person name="Chang J."/>
            <person name="Cruveiller S."/>
            <person name="Dossat C."/>
            <person name="Gillett W."/>
            <person name="Gruffaz C."/>
            <person name="Haugen E."/>
            <person name="Hourcade E."/>
            <person name="Levy R."/>
            <person name="Mangenot S."/>
            <person name="Muller E."/>
            <person name="Nadalig T."/>
            <person name="Pagni M."/>
            <person name="Penny C."/>
            <person name="Peyraud R."/>
            <person name="Robinson D.G."/>
            <person name="Roche D."/>
            <person name="Rouy Z."/>
            <person name="Saenampechek C."/>
            <person name="Salvignol G."/>
            <person name="Vallenet D."/>
            <person name="Wu Z."/>
            <person name="Marx C.J."/>
            <person name="Vorholt J.A."/>
            <person name="Olson M.V."/>
            <person name="Kaul R."/>
            <person name="Weissenbach J."/>
            <person name="Medigue C."/>
            <person name="Lidstrom M.E."/>
        </authorList>
    </citation>
    <scope>NUCLEOTIDE SEQUENCE [LARGE SCALE GENOMIC DNA]</scope>
    <source>
        <strain evidence="3">ATCC 14718 / DSM 1338 / JCM 2805 / NCIMB 9133 / AM1</strain>
    </source>
</reference>
<dbReference type="GO" id="GO:0008641">
    <property type="term" value="F:ubiquitin-like modifier activating enzyme activity"/>
    <property type="evidence" value="ECO:0007669"/>
    <property type="project" value="InterPro"/>
</dbReference>
<sequence length="758" mass="81432">MADASISPAISRALRVSAVHPAVRDVRVLGRLDDGSVWAELDVEQELPSTWRAAGVSPSGVRSIETVGIRFPEDFPQGAPRTFLREDFDRSHPHLLPVPRSLGLPPQPCVVQAYPAELIQARGFSGYLDQLADWLDKAAMLQLNNPQHGWEPVRRDHLDDEILMDPDEIRELAVPTGECFVLATHYLRFELGEGKRMMRVALDPASRVDLATAQCSEKAISEAVFRGRGIALVVSAPDADGLPTVIGTHAPEDVASVEDLHRRADLYRCSAALMAKLNHIALMLDNGQFPASPLPIVFLVRRPFALIGSSSSVEICPYLVHLQPGGGLLRGVGDVRLCGVRNDVSVNLLRRASGELVETDRPRWALLGCGSVGSKIAVHAARRGFGPTDVLDRAAMSPHNYARHALLPEPNVRGGAMGYKAEVLAHALSGFRQEPRVVIGSLEELCASPDERAELGGCRLVVNTTGSSLLREAVSFRAWETRPTFADAHLLGAGSVAYAAFEGPNGNPSLSDLAAESYRIFAKDASLRTKVFGAEAQAIDIGQGCGAVTFPMPDDRLGALAAGLSQTVCNSLRCEGEQEIGSLHVGHIMPDGLSQSWTKAEIEPRIVVRSDAIEVRISPRVDAEIRVAIAARPGVETGGVIVGRYSQIGEAFQVVDLMPAPPDSVFSAERFVLGVEGLRQSVRRLLEESGGSLYVLGTWHNHLVPSGASALDMATAARLSLRQFFPVLMLIAHPEGYSFLAAELGGAVPAEAAERVPT</sequence>
<dbReference type="KEGG" id="mea:Mex_2p0470"/>